<reference evidence="4" key="1">
    <citation type="submission" date="2019-04" db="EMBL/GenBank/DDBJ databases">
        <title>Evolution of Biomass-Degrading Anaerobic Consortia Revealed by Metagenomics.</title>
        <authorList>
            <person name="Peng X."/>
        </authorList>
    </citation>
    <scope>NUCLEOTIDE SEQUENCE</scope>
    <source>
        <strain evidence="4">SIG311</strain>
    </source>
</reference>
<accession>A0A927U5H1</accession>
<dbReference type="InterPro" id="IPR044005">
    <property type="entry name" value="DZR_2"/>
</dbReference>
<evidence type="ECO:0000313" key="4">
    <source>
        <dbReference type="EMBL" id="MBE5918656.1"/>
    </source>
</evidence>
<dbReference type="InterPro" id="IPR051910">
    <property type="entry name" value="ComF/GntX_DNA_util-trans"/>
</dbReference>
<evidence type="ECO:0000256" key="1">
    <source>
        <dbReference type="ARBA" id="ARBA00008007"/>
    </source>
</evidence>
<name>A0A927U5H1_9FIRM</name>
<evidence type="ECO:0000259" key="3">
    <source>
        <dbReference type="Pfam" id="PF18912"/>
    </source>
</evidence>
<evidence type="ECO:0000313" key="5">
    <source>
        <dbReference type="Proteomes" id="UP000766246"/>
    </source>
</evidence>
<dbReference type="AlphaFoldDB" id="A0A927U5H1"/>
<dbReference type="PANTHER" id="PTHR47505:SF1">
    <property type="entry name" value="DNA UTILIZATION PROTEIN YHGH"/>
    <property type="match status" value="1"/>
</dbReference>
<protein>
    <submittedName>
        <fullName evidence="4">ComF family protein</fullName>
    </submittedName>
</protein>
<dbReference type="SUPFAM" id="SSF53271">
    <property type="entry name" value="PRTase-like"/>
    <property type="match status" value="1"/>
</dbReference>
<dbReference type="InterPro" id="IPR029057">
    <property type="entry name" value="PRTase-like"/>
</dbReference>
<dbReference type="Gene3D" id="3.40.50.2020">
    <property type="match status" value="1"/>
</dbReference>
<dbReference type="Pfam" id="PF18912">
    <property type="entry name" value="DZR_2"/>
    <property type="match status" value="1"/>
</dbReference>
<dbReference type="PANTHER" id="PTHR47505">
    <property type="entry name" value="DNA UTILIZATION PROTEIN YHGH"/>
    <property type="match status" value="1"/>
</dbReference>
<dbReference type="CDD" id="cd06223">
    <property type="entry name" value="PRTases_typeI"/>
    <property type="match status" value="1"/>
</dbReference>
<dbReference type="EMBL" id="SVER01000004">
    <property type="protein sequence ID" value="MBE5918656.1"/>
    <property type="molecule type" value="Genomic_DNA"/>
</dbReference>
<dbReference type="InterPro" id="IPR000836">
    <property type="entry name" value="PRTase_dom"/>
</dbReference>
<comment type="similarity">
    <text evidence="1">Belongs to the ComF/GntX family.</text>
</comment>
<comment type="caution">
    <text evidence="4">The sequence shown here is derived from an EMBL/GenBank/DDBJ whole genome shotgun (WGS) entry which is preliminary data.</text>
</comment>
<feature type="domain" description="Double zinc ribbon" evidence="3">
    <location>
        <begin position="12"/>
        <end position="70"/>
    </location>
</feature>
<evidence type="ECO:0000259" key="2">
    <source>
        <dbReference type="Pfam" id="PF00156"/>
    </source>
</evidence>
<dbReference type="Pfam" id="PF00156">
    <property type="entry name" value="Pribosyltran"/>
    <property type="match status" value="1"/>
</dbReference>
<sequence length="242" mass="27586">MNHFTKGIIDSIVELLYPNKCISCDKVLLKIEKEIGFCKNCAKKIKLVGPHYCLKCGVPVNNNEEYCKSCNSTSNFFIQNKAIFRYTGEMKNAMYRFKYANRRCYGKVFVYHAIKNYGSWIKEKGFDVIVPVPMYDKKEKKRGYNQAKVFADALSEVTNIPVADGIVGRNVDTVAMKQLNRLKRTKNLLKAFTILKNDVQFRKVLIVDDIYTTGSTLNEVARVLKDGGVKEVYGLCICIGQL</sequence>
<proteinExistence type="inferred from homology"/>
<dbReference type="Proteomes" id="UP000766246">
    <property type="component" value="Unassembled WGS sequence"/>
</dbReference>
<feature type="domain" description="Phosphoribosyltransferase" evidence="2">
    <location>
        <begin position="186"/>
        <end position="232"/>
    </location>
</feature>
<gene>
    <name evidence="4" type="ORF">E7272_02320</name>
</gene>
<organism evidence="4 5">
    <name type="scientific">Pseudobutyrivibrio ruminis</name>
    <dbReference type="NCBI Taxonomy" id="46206"/>
    <lineage>
        <taxon>Bacteria</taxon>
        <taxon>Bacillati</taxon>
        <taxon>Bacillota</taxon>
        <taxon>Clostridia</taxon>
        <taxon>Lachnospirales</taxon>
        <taxon>Lachnospiraceae</taxon>
        <taxon>Pseudobutyrivibrio</taxon>
    </lineage>
</organism>